<dbReference type="AlphaFoldDB" id="F3NLX8"/>
<feature type="region of interest" description="Disordered" evidence="1">
    <location>
        <begin position="29"/>
        <end position="48"/>
    </location>
</feature>
<feature type="compositionally biased region" description="Polar residues" evidence="1">
    <location>
        <begin position="1"/>
        <end position="11"/>
    </location>
</feature>
<comment type="caution">
    <text evidence="2">The sequence shown here is derived from an EMBL/GenBank/DDBJ whole genome shotgun (WGS) entry which is preliminary data.</text>
</comment>
<sequence length="48" mass="5035">MSQATAHQTGTPDDKGRRTNGLDLLWCEGCGPGVAPGRGATRSHGRRT</sequence>
<accession>F3NLX8</accession>
<dbReference type="Proteomes" id="UP000003022">
    <property type="component" value="Unassembled WGS sequence"/>
</dbReference>
<feature type="region of interest" description="Disordered" evidence="1">
    <location>
        <begin position="1"/>
        <end position="21"/>
    </location>
</feature>
<evidence type="ECO:0000313" key="2">
    <source>
        <dbReference type="EMBL" id="EGG45528.1"/>
    </source>
</evidence>
<reference evidence="2 3" key="1">
    <citation type="journal article" date="2011" name="J. Bacteriol.">
        <title>Draft genome sequence of the marine bacterium Streptomyces griseoaurantiacus M045, which produces novel manumycin-type antibiotics with a pABA core component.</title>
        <authorList>
            <person name="Li F."/>
            <person name="Jiang P."/>
            <person name="Zheng H."/>
            <person name="Wang S."/>
            <person name="Zhao G."/>
            <person name="Qin S."/>
            <person name="Liu Z."/>
        </authorList>
    </citation>
    <scope>NUCLEOTIDE SEQUENCE [LARGE SCALE GENOMIC DNA]</scope>
    <source>
        <strain evidence="2 3">M045</strain>
    </source>
</reference>
<evidence type="ECO:0000256" key="1">
    <source>
        <dbReference type="SAM" id="MobiDB-lite"/>
    </source>
</evidence>
<proteinExistence type="predicted"/>
<gene>
    <name evidence="2" type="ORF">SGM_4233</name>
</gene>
<dbReference type="EMBL" id="AEYX01000040">
    <property type="protein sequence ID" value="EGG45528.1"/>
    <property type="molecule type" value="Genomic_DNA"/>
</dbReference>
<organism evidence="2 3">
    <name type="scientific">Streptomyces griseoaurantiacus M045</name>
    <dbReference type="NCBI Taxonomy" id="996637"/>
    <lineage>
        <taxon>Bacteria</taxon>
        <taxon>Bacillati</taxon>
        <taxon>Actinomycetota</taxon>
        <taxon>Actinomycetes</taxon>
        <taxon>Kitasatosporales</taxon>
        <taxon>Streptomycetaceae</taxon>
        <taxon>Streptomyces</taxon>
        <taxon>Streptomyces aurantiacus group</taxon>
    </lineage>
</organism>
<evidence type="ECO:0000313" key="3">
    <source>
        <dbReference type="Proteomes" id="UP000003022"/>
    </source>
</evidence>
<keyword evidence="3" id="KW-1185">Reference proteome</keyword>
<protein>
    <submittedName>
        <fullName evidence="2">Uncharacterized protein</fullName>
    </submittedName>
</protein>
<name>F3NLX8_9ACTN</name>